<dbReference type="InterPro" id="IPR034148">
    <property type="entry name" value="NCBP2_RRM"/>
</dbReference>
<keyword evidence="4" id="KW-0813">Transport</keyword>
<dbReference type="Proteomes" id="UP000314982">
    <property type="component" value="Unassembled WGS sequence"/>
</dbReference>
<reference evidence="17" key="2">
    <citation type="submission" date="2025-08" db="UniProtKB">
        <authorList>
            <consortium name="Ensembl"/>
        </authorList>
    </citation>
    <scope>IDENTIFICATION</scope>
</reference>
<evidence type="ECO:0000259" key="16">
    <source>
        <dbReference type="PROSITE" id="PS50102"/>
    </source>
</evidence>
<evidence type="ECO:0000256" key="2">
    <source>
        <dbReference type="ARBA" id="ARBA00010725"/>
    </source>
</evidence>
<evidence type="ECO:0000313" key="17">
    <source>
        <dbReference type="Ensembl" id="ENSHHUP00000087787.1"/>
    </source>
</evidence>
<dbReference type="GO" id="GO:0051028">
    <property type="term" value="P:mRNA transport"/>
    <property type="evidence" value="ECO:0007669"/>
    <property type="project" value="UniProtKB-KW"/>
</dbReference>
<dbReference type="STRING" id="62062.ENSHHUP00000087787"/>
<dbReference type="GeneTree" id="ENSGT00390000003197"/>
<dbReference type="GO" id="GO:0005846">
    <property type="term" value="C:nuclear cap binding complex"/>
    <property type="evidence" value="ECO:0007669"/>
    <property type="project" value="InterPro"/>
</dbReference>
<keyword evidence="8 14" id="KW-0694">RNA-binding</keyword>
<dbReference type="InterPro" id="IPR027157">
    <property type="entry name" value="NCBP2"/>
</dbReference>
<evidence type="ECO:0000256" key="10">
    <source>
        <dbReference type="ARBA" id="ARBA00023161"/>
    </source>
</evidence>
<dbReference type="Ensembl" id="ENSHHUT00000090525.1">
    <property type="protein sequence ID" value="ENSHHUP00000087787.1"/>
    <property type="gene ID" value="ENSHHUG00000050760.1"/>
</dbReference>
<comment type="subcellular location">
    <subcellularLocation>
        <location evidence="1 15">Nucleus</location>
    </subcellularLocation>
</comment>
<dbReference type="GO" id="GO:0031047">
    <property type="term" value="P:regulatory ncRNA-mediated gene silencing"/>
    <property type="evidence" value="ECO:0007669"/>
    <property type="project" value="UniProtKB-KW"/>
</dbReference>
<keyword evidence="7" id="KW-0810">Translation regulation</keyword>
<evidence type="ECO:0000256" key="1">
    <source>
        <dbReference type="ARBA" id="ARBA00004123"/>
    </source>
</evidence>
<dbReference type="PROSITE" id="PS50102">
    <property type="entry name" value="RRM"/>
    <property type="match status" value="1"/>
</dbReference>
<proteinExistence type="inferred from homology"/>
<keyword evidence="12 15" id="KW-0539">Nucleus</keyword>
<keyword evidence="18" id="KW-1185">Reference proteome</keyword>
<dbReference type="PANTHER" id="PTHR18847:SF0">
    <property type="entry name" value="NUCLEAR CAP-BINDING PROTEIN SUBUNIT 2"/>
    <property type="match status" value="1"/>
</dbReference>
<evidence type="ECO:0000256" key="15">
    <source>
        <dbReference type="RuleBase" id="RU364036"/>
    </source>
</evidence>
<keyword evidence="6" id="KW-0509">mRNA transport</keyword>
<evidence type="ECO:0000256" key="7">
    <source>
        <dbReference type="ARBA" id="ARBA00022845"/>
    </source>
</evidence>
<dbReference type="GO" id="GO:0000184">
    <property type="term" value="P:nuclear-transcribed mRNA catabolic process, nonsense-mediated decay"/>
    <property type="evidence" value="ECO:0007669"/>
    <property type="project" value="UniProtKB-KW"/>
</dbReference>
<comment type="similarity">
    <text evidence="2 15">Belongs to the RRM NCBP2 family.</text>
</comment>
<dbReference type="GO" id="GO:0006417">
    <property type="term" value="P:regulation of translation"/>
    <property type="evidence" value="ECO:0007669"/>
    <property type="project" value="UniProtKB-KW"/>
</dbReference>
<comment type="subunit">
    <text evidence="13 15">Component of the nuclear cap-binding complex (CBC), a heterodimer composed of ncbp1/cbp80 and ncbp2/cbp20 that interacts with m7GpppG-capped RNA.</text>
</comment>
<evidence type="ECO:0000313" key="18">
    <source>
        <dbReference type="Proteomes" id="UP000314982"/>
    </source>
</evidence>
<evidence type="ECO:0000256" key="5">
    <source>
        <dbReference type="ARBA" id="ARBA00022664"/>
    </source>
</evidence>
<keyword evidence="11 15" id="KW-0508">mRNA splicing</keyword>
<dbReference type="InterPro" id="IPR035979">
    <property type="entry name" value="RBD_domain_sf"/>
</dbReference>
<dbReference type="PANTHER" id="PTHR18847">
    <property type="entry name" value="20 KD NUCLEAR CAP BINDING PROTEIN"/>
    <property type="match status" value="1"/>
</dbReference>
<dbReference type="GO" id="GO:0005634">
    <property type="term" value="C:nucleus"/>
    <property type="evidence" value="ECO:0007669"/>
    <property type="project" value="UniProtKB-SubCell"/>
</dbReference>
<evidence type="ECO:0000256" key="11">
    <source>
        <dbReference type="ARBA" id="ARBA00023187"/>
    </source>
</evidence>
<dbReference type="FunFam" id="3.30.70.330:FF:000128">
    <property type="entry name" value="Nuclear cap-binding protein subunit 2"/>
    <property type="match status" value="1"/>
</dbReference>
<dbReference type="SUPFAM" id="SSF54928">
    <property type="entry name" value="RNA-binding domain, RBD"/>
    <property type="match status" value="1"/>
</dbReference>
<organism evidence="17 18">
    <name type="scientific">Hucho hucho</name>
    <name type="common">huchen</name>
    <dbReference type="NCBI Taxonomy" id="62062"/>
    <lineage>
        <taxon>Eukaryota</taxon>
        <taxon>Metazoa</taxon>
        <taxon>Chordata</taxon>
        <taxon>Craniata</taxon>
        <taxon>Vertebrata</taxon>
        <taxon>Euteleostomi</taxon>
        <taxon>Actinopterygii</taxon>
        <taxon>Neopterygii</taxon>
        <taxon>Teleostei</taxon>
        <taxon>Protacanthopterygii</taxon>
        <taxon>Salmoniformes</taxon>
        <taxon>Salmonidae</taxon>
        <taxon>Salmoninae</taxon>
        <taxon>Hucho</taxon>
    </lineage>
</organism>
<dbReference type="GO" id="GO:0045292">
    <property type="term" value="P:mRNA cis splicing, via spliceosome"/>
    <property type="evidence" value="ECO:0007669"/>
    <property type="project" value="InterPro"/>
</dbReference>
<dbReference type="AlphaFoldDB" id="A0A4W5RGL9"/>
<feature type="domain" description="RRM" evidence="16">
    <location>
        <begin position="39"/>
        <end position="117"/>
    </location>
</feature>
<evidence type="ECO:0000256" key="14">
    <source>
        <dbReference type="PROSITE-ProRule" id="PRU00176"/>
    </source>
</evidence>
<evidence type="ECO:0000256" key="13">
    <source>
        <dbReference type="ARBA" id="ARBA00065726"/>
    </source>
</evidence>
<evidence type="ECO:0000256" key="8">
    <source>
        <dbReference type="ARBA" id="ARBA00022884"/>
    </source>
</evidence>
<keyword evidence="9" id="KW-0943">RNA-mediated gene silencing</keyword>
<evidence type="ECO:0000256" key="4">
    <source>
        <dbReference type="ARBA" id="ARBA00022448"/>
    </source>
</evidence>
<evidence type="ECO:0000256" key="3">
    <source>
        <dbReference type="ARBA" id="ARBA00019878"/>
    </source>
</evidence>
<evidence type="ECO:0000256" key="6">
    <source>
        <dbReference type="ARBA" id="ARBA00022816"/>
    </source>
</evidence>
<reference evidence="18" key="1">
    <citation type="submission" date="2018-06" db="EMBL/GenBank/DDBJ databases">
        <title>Genome assembly of Danube salmon.</title>
        <authorList>
            <person name="Macqueen D.J."/>
            <person name="Gundappa M.K."/>
        </authorList>
    </citation>
    <scope>NUCLEOTIDE SEQUENCE [LARGE SCALE GENOMIC DNA]</scope>
</reference>
<dbReference type="Gene3D" id="3.30.70.330">
    <property type="match status" value="1"/>
</dbReference>
<dbReference type="Pfam" id="PF00076">
    <property type="entry name" value="RRM_1"/>
    <property type="match status" value="1"/>
</dbReference>
<dbReference type="SMART" id="SM00360">
    <property type="entry name" value="RRM"/>
    <property type="match status" value="1"/>
</dbReference>
<dbReference type="GO" id="GO:0000339">
    <property type="term" value="F:RNA cap binding"/>
    <property type="evidence" value="ECO:0007669"/>
    <property type="project" value="InterPro"/>
</dbReference>
<protein>
    <recommendedName>
        <fullName evidence="3 15">Nuclear cap-binding protein subunit 2</fullName>
    </recommendedName>
    <alternativeName>
        <fullName evidence="15">20 kDa nuclear cap-binding protein</fullName>
    </alternativeName>
</protein>
<dbReference type="CDD" id="cd12240">
    <property type="entry name" value="RRM_NCBP2"/>
    <property type="match status" value="1"/>
</dbReference>
<evidence type="ECO:0000256" key="12">
    <source>
        <dbReference type="ARBA" id="ARBA00023242"/>
    </source>
</evidence>
<reference evidence="17" key="3">
    <citation type="submission" date="2025-09" db="UniProtKB">
        <authorList>
            <consortium name="Ensembl"/>
        </authorList>
    </citation>
    <scope>IDENTIFICATION</scope>
</reference>
<accession>A0A4W5RGL9</accession>
<name>A0A4W5RGL9_9TELE</name>
<dbReference type="InterPro" id="IPR000504">
    <property type="entry name" value="RRM_dom"/>
</dbReference>
<comment type="function">
    <text evidence="15">Component of the cap-binding complex (CBC), which binds co-transcriptionally to the 5' cap of pre-mRNAs and is involved in various processes such as pre-mRNA splicing, translation regulation, nonsense-mediated mRNA decay, RNA-mediated gene silencing (RNAi) by microRNAs (miRNAs) and mRNA export. The CBC complex is involved in mRNA export from the nucleus, leading to the recruitment of the mRNA export machinery to the 5' end of mRNA and to mRNA export in a 5' to 3' direction through the nuclear pore. The CBC complex is also involved in mediating U snRNA and intronless mRNAs export from the nucleus. The CBC complex is essential for a pioneer round of mRNA translation, before steady state translation when the CBC complex is replaced by cytoplasmic cap-binding protein eIF4E. The pioneer round of mRNA translation mediated by the CBC complex plays a central role in nonsense-mediated mRNA decay (NMD), NMD only taking place in mRNAs bound to the CBC complex, but not on eIF4E-bound mRNAs. The CBC complex enhances NMD in mRNAs containing at least one exon-junction complex (EJC), promoting the interaction between upf1 and upf2. The CBC complex is also involved in 'failsafe' NMD, which is independent of the EJC complex, while it does not participate in Staufen-mediated mRNA decay (SMD). During cell proliferation, the CBC complex is also involved in microRNAs (miRNAs) biogenesis via its interaction with srrt/ars2, thereby being required for miRNA-mediated RNA interference. The CBC complex also acts as a negative regulator of parn, thereby acting as an inhibitor of mRNA deadenylation. In the CBC complex, ncbp2/cbp20 recognizes and binds capped RNAs (m7GpppG-capped RNA) but requires ncbp1/cbp80 to stabilize the movement of its N-terminal loop and lock the CBC into a high affinity cap-binding state with the cap structure. The conventional cap-binding complex with NCBP2 binds both small nuclear RNA (snRNA) and messenger (mRNA) and is involved in their export from the nucleus.</text>
</comment>
<keyword evidence="5 15" id="KW-0507">mRNA processing</keyword>
<evidence type="ECO:0000256" key="9">
    <source>
        <dbReference type="ARBA" id="ARBA00023158"/>
    </source>
</evidence>
<sequence length="167" mass="19492">MSIKLNALFSDSYVDVSQYRDQHFKGNRYEQEKLLKQANTLYVGNLSFYTTEEQVYELFSKSGDVKRIIIGLDKVKKTACGFCFVEYYTRTDAENAMRFVNGTRLDDRIIRTDWDAGFKEGRQYGRGKSGGQVNLHRRNACLLPQRQQRLYISWLSLVVYIGIDSFH</sequence>
<keyword evidence="10" id="KW-0866">Nonsense-mediated mRNA decay</keyword>
<dbReference type="InterPro" id="IPR012677">
    <property type="entry name" value="Nucleotide-bd_a/b_plait_sf"/>
</dbReference>